<evidence type="ECO:0000313" key="2">
    <source>
        <dbReference type="EMBL" id="KAK5649151.1"/>
    </source>
</evidence>
<organism evidence="2 3">
    <name type="scientific">Pyrocoelia pectoralis</name>
    <dbReference type="NCBI Taxonomy" id="417401"/>
    <lineage>
        <taxon>Eukaryota</taxon>
        <taxon>Metazoa</taxon>
        <taxon>Ecdysozoa</taxon>
        <taxon>Arthropoda</taxon>
        <taxon>Hexapoda</taxon>
        <taxon>Insecta</taxon>
        <taxon>Pterygota</taxon>
        <taxon>Neoptera</taxon>
        <taxon>Endopterygota</taxon>
        <taxon>Coleoptera</taxon>
        <taxon>Polyphaga</taxon>
        <taxon>Elateriformia</taxon>
        <taxon>Elateroidea</taxon>
        <taxon>Lampyridae</taxon>
        <taxon>Lampyrinae</taxon>
        <taxon>Pyrocoelia</taxon>
    </lineage>
</organism>
<comment type="caution">
    <text evidence="2">The sequence shown here is derived from an EMBL/GenBank/DDBJ whole genome shotgun (WGS) entry which is preliminary data.</text>
</comment>
<name>A0AAN7VQT5_9COLE</name>
<protein>
    <recommendedName>
        <fullName evidence="1">Methyltransferase domain-containing protein</fullName>
    </recommendedName>
</protein>
<accession>A0AAN7VQT5</accession>
<feature type="domain" description="Methyltransferase" evidence="1">
    <location>
        <begin position="32"/>
        <end position="142"/>
    </location>
</feature>
<dbReference type="InterPro" id="IPR029063">
    <property type="entry name" value="SAM-dependent_MTases_sf"/>
</dbReference>
<dbReference type="PANTHER" id="PTHR43861">
    <property type="entry name" value="TRANS-ACONITATE 2-METHYLTRANSFERASE-RELATED"/>
    <property type="match status" value="1"/>
</dbReference>
<dbReference type="SUPFAM" id="SSF53335">
    <property type="entry name" value="S-adenosyl-L-methionine-dependent methyltransferases"/>
    <property type="match status" value="1"/>
</dbReference>
<dbReference type="Gene3D" id="3.40.50.150">
    <property type="entry name" value="Vaccinia Virus protein VP39"/>
    <property type="match status" value="1"/>
</dbReference>
<dbReference type="CDD" id="cd02440">
    <property type="entry name" value="AdoMet_MTases"/>
    <property type="match status" value="1"/>
</dbReference>
<dbReference type="EMBL" id="JAVRBK010000002">
    <property type="protein sequence ID" value="KAK5649151.1"/>
    <property type="molecule type" value="Genomic_DNA"/>
</dbReference>
<dbReference type="GO" id="GO:0008757">
    <property type="term" value="F:S-adenosylmethionine-dependent methyltransferase activity"/>
    <property type="evidence" value="ECO:0007669"/>
    <property type="project" value="InterPro"/>
</dbReference>
<dbReference type="AlphaFoldDB" id="A0AAN7VQT5"/>
<reference evidence="2 3" key="1">
    <citation type="journal article" date="2024" name="Insects">
        <title>An Improved Chromosome-Level Genome Assembly of the Firefly Pyrocoelia pectoralis.</title>
        <authorList>
            <person name="Fu X."/>
            <person name="Meyer-Rochow V.B."/>
            <person name="Ballantyne L."/>
            <person name="Zhu X."/>
        </authorList>
    </citation>
    <scope>NUCLEOTIDE SEQUENCE [LARGE SCALE GENOMIC DNA]</scope>
    <source>
        <strain evidence="2">XCY_ONT2</strain>
    </source>
</reference>
<proteinExistence type="predicted"/>
<sequence>MNDPELYEKVGNILDDGVEAILKKYLVSFNGSERKILDIGSGPGSFTYKSLYLNLEDKIDEMVGIDQSHNMVTHSNKYYANNKLSFRQLNIEANDIPAEFLGQFDYIFSFWALHFVKDYVKAFSNILKMMRPGGGALLVYPAHCMLYDVYNTIWNKPCWAKFISKEHLLNLPYQNCDRPEIRLKQFLKTIGLKPKVCEVRSFPVTLYFLVACNPVFESIPKNLQNEFVEDHLNELTPHKDHSNQMEYLFDYKIFVTFCQK</sequence>
<dbReference type="Pfam" id="PF13847">
    <property type="entry name" value="Methyltransf_31"/>
    <property type="match status" value="1"/>
</dbReference>
<dbReference type="Proteomes" id="UP001329430">
    <property type="component" value="Chromosome 2"/>
</dbReference>
<evidence type="ECO:0000259" key="1">
    <source>
        <dbReference type="Pfam" id="PF13847"/>
    </source>
</evidence>
<dbReference type="InterPro" id="IPR025714">
    <property type="entry name" value="Methyltranfer_dom"/>
</dbReference>
<gene>
    <name evidence="2" type="ORF">RI129_004043</name>
</gene>
<dbReference type="PANTHER" id="PTHR43861:SF1">
    <property type="entry name" value="TRANS-ACONITATE 2-METHYLTRANSFERASE"/>
    <property type="match status" value="1"/>
</dbReference>
<keyword evidence="3" id="KW-1185">Reference proteome</keyword>
<evidence type="ECO:0000313" key="3">
    <source>
        <dbReference type="Proteomes" id="UP001329430"/>
    </source>
</evidence>